<dbReference type="STRING" id="188477.A0A3S1AA16"/>
<dbReference type="SUPFAM" id="SSF63712">
    <property type="entry name" value="Nicotinic receptor ligand binding domain-like"/>
    <property type="match status" value="1"/>
</dbReference>
<evidence type="ECO:0000256" key="7">
    <source>
        <dbReference type="ARBA" id="ARBA00023065"/>
    </source>
</evidence>
<dbReference type="FunFam" id="1.20.58.390:FF:000043">
    <property type="entry name" value="AcetylCholine Receptor"/>
    <property type="match status" value="1"/>
</dbReference>
<dbReference type="InterPro" id="IPR036734">
    <property type="entry name" value="Neur_chan_lig-bd_sf"/>
</dbReference>
<feature type="compositionally biased region" description="Low complexity" evidence="16">
    <location>
        <begin position="512"/>
        <end position="522"/>
    </location>
</feature>
<evidence type="ECO:0000256" key="13">
    <source>
        <dbReference type="ARBA" id="ARBA00023303"/>
    </source>
</evidence>
<feature type="domain" description="Neurotransmitter-gated ion-channel ligand-binding" evidence="17">
    <location>
        <begin position="45"/>
        <end position="251"/>
    </location>
</feature>
<dbReference type="PRINTS" id="PR00254">
    <property type="entry name" value="NICOTINICR"/>
</dbReference>
<dbReference type="EMBL" id="RQTK01000138">
    <property type="protein sequence ID" value="RUS86470.1"/>
    <property type="molecule type" value="Genomic_DNA"/>
</dbReference>
<comment type="subcellular location">
    <subcellularLocation>
        <location evidence="14">Synaptic cell membrane</location>
        <topology evidence="14">Multi-pass membrane protein</topology>
    </subcellularLocation>
</comment>
<evidence type="ECO:0000259" key="18">
    <source>
        <dbReference type="Pfam" id="PF02932"/>
    </source>
</evidence>
<dbReference type="PROSITE" id="PS00236">
    <property type="entry name" value="NEUROTR_ION_CHANNEL"/>
    <property type="match status" value="1"/>
</dbReference>
<evidence type="ECO:0000313" key="19">
    <source>
        <dbReference type="EMBL" id="RUS86470.1"/>
    </source>
</evidence>
<keyword evidence="12" id="KW-1071">Ligand-gated ion channel</keyword>
<feature type="region of interest" description="Disordered" evidence="16">
    <location>
        <begin position="503"/>
        <end position="526"/>
    </location>
</feature>
<dbReference type="NCBIfam" id="TIGR00860">
    <property type="entry name" value="LIC"/>
    <property type="match status" value="1"/>
</dbReference>
<feature type="compositionally biased region" description="Polar residues" evidence="16">
    <location>
        <begin position="380"/>
        <end position="404"/>
    </location>
</feature>
<dbReference type="Proteomes" id="UP000271974">
    <property type="component" value="Unassembled WGS sequence"/>
</dbReference>
<feature type="transmembrane region" description="Helical" evidence="15">
    <location>
        <begin position="313"/>
        <end position="337"/>
    </location>
</feature>
<evidence type="ECO:0000259" key="17">
    <source>
        <dbReference type="Pfam" id="PF02931"/>
    </source>
</evidence>
<keyword evidence="6" id="KW-0770">Synapse</keyword>
<dbReference type="Gene3D" id="2.70.170.10">
    <property type="entry name" value="Neurotransmitter-gated ion-channel ligand-binding domain"/>
    <property type="match status" value="1"/>
</dbReference>
<evidence type="ECO:0000256" key="1">
    <source>
        <dbReference type="ARBA" id="ARBA00009237"/>
    </source>
</evidence>
<keyword evidence="10" id="KW-0675">Receptor</keyword>
<name>A0A3S1AA16_ELYCH</name>
<evidence type="ECO:0000313" key="20">
    <source>
        <dbReference type="Proteomes" id="UP000271974"/>
    </source>
</evidence>
<feature type="transmembrane region" description="Helical" evidence="15">
    <location>
        <begin position="283"/>
        <end position="301"/>
    </location>
</feature>
<dbReference type="GO" id="GO:0022848">
    <property type="term" value="F:acetylcholine-gated monoatomic cation-selective channel activity"/>
    <property type="evidence" value="ECO:0007669"/>
    <property type="project" value="InterPro"/>
</dbReference>
<feature type="chain" id="PRO_5022253254" description="Neurotransmitter-gated ion-channel ligand-binding domain-containing protein" evidence="15">
    <location>
        <begin position="24"/>
        <end position="645"/>
    </location>
</feature>
<feature type="domain" description="Neurotransmitter-gated ion-channel transmembrane" evidence="18">
    <location>
        <begin position="258"/>
        <end position="443"/>
    </location>
</feature>
<feature type="compositionally biased region" description="Polar residues" evidence="16">
    <location>
        <begin position="478"/>
        <end position="489"/>
    </location>
</feature>
<feature type="region of interest" description="Disordered" evidence="16">
    <location>
        <begin position="380"/>
        <end position="443"/>
    </location>
</feature>
<keyword evidence="5 15" id="KW-1133">Transmembrane helix</keyword>
<reference evidence="19 20" key="1">
    <citation type="submission" date="2019-01" db="EMBL/GenBank/DDBJ databases">
        <title>A draft genome assembly of the solar-powered sea slug Elysia chlorotica.</title>
        <authorList>
            <person name="Cai H."/>
            <person name="Li Q."/>
            <person name="Fang X."/>
            <person name="Li J."/>
            <person name="Curtis N.E."/>
            <person name="Altenburger A."/>
            <person name="Shibata T."/>
            <person name="Feng M."/>
            <person name="Maeda T."/>
            <person name="Schwartz J.A."/>
            <person name="Shigenobu S."/>
            <person name="Lundholm N."/>
            <person name="Nishiyama T."/>
            <person name="Yang H."/>
            <person name="Hasebe M."/>
            <person name="Li S."/>
            <person name="Pierce S.K."/>
            <person name="Wang J."/>
        </authorList>
    </citation>
    <scope>NUCLEOTIDE SEQUENCE [LARGE SCALE GENOMIC DNA]</scope>
    <source>
        <strain evidence="19">EC2010</strain>
        <tissue evidence="19">Whole organism of an adult</tissue>
    </source>
</reference>
<keyword evidence="8 15" id="KW-0472">Membrane</keyword>
<evidence type="ECO:0000256" key="6">
    <source>
        <dbReference type="ARBA" id="ARBA00023018"/>
    </source>
</evidence>
<feature type="compositionally biased region" description="Polar residues" evidence="16">
    <location>
        <begin position="415"/>
        <end position="443"/>
    </location>
</feature>
<dbReference type="PRINTS" id="PR00252">
    <property type="entry name" value="NRIONCHANNEL"/>
</dbReference>
<evidence type="ECO:0008006" key="21">
    <source>
        <dbReference type="Google" id="ProtNLM"/>
    </source>
</evidence>
<dbReference type="InterPro" id="IPR018000">
    <property type="entry name" value="Neurotransmitter_ion_chnl_CS"/>
</dbReference>
<comment type="similarity">
    <text evidence="1">Belongs to the ligand-gated ion channel (TC 1.A.9) family. Acetylcholine receptor (TC 1.A.9.1) subfamily.</text>
</comment>
<keyword evidence="7 15" id="KW-0406">Ion transport</keyword>
<dbReference type="Gene3D" id="1.20.58.390">
    <property type="entry name" value="Neurotransmitter-gated ion-channel transmembrane domain"/>
    <property type="match status" value="2"/>
</dbReference>
<evidence type="ECO:0000256" key="15">
    <source>
        <dbReference type="RuleBase" id="RU000687"/>
    </source>
</evidence>
<dbReference type="InterPro" id="IPR038050">
    <property type="entry name" value="Neuro_actylchol_rec"/>
</dbReference>
<organism evidence="19 20">
    <name type="scientific">Elysia chlorotica</name>
    <name type="common">Eastern emerald elysia</name>
    <name type="synonym">Sea slug</name>
    <dbReference type="NCBI Taxonomy" id="188477"/>
    <lineage>
        <taxon>Eukaryota</taxon>
        <taxon>Metazoa</taxon>
        <taxon>Spiralia</taxon>
        <taxon>Lophotrochozoa</taxon>
        <taxon>Mollusca</taxon>
        <taxon>Gastropoda</taxon>
        <taxon>Heterobranchia</taxon>
        <taxon>Euthyneura</taxon>
        <taxon>Panpulmonata</taxon>
        <taxon>Sacoglossa</taxon>
        <taxon>Placobranchoidea</taxon>
        <taxon>Plakobranchidae</taxon>
        <taxon>Elysia</taxon>
    </lineage>
</organism>
<evidence type="ECO:0000256" key="10">
    <source>
        <dbReference type="ARBA" id="ARBA00023170"/>
    </source>
</evidence>
<evidence type="ECO:0000256" key="5">
    <source>
        <dbReference type="ARBA" id="ARBA00022989"/>
    </source>
</evidence>
<keyword evidence="20" id="KW-1185">Reference proteome</keyword>
<protein>
    <recommendedName>
        <fullName evidence="21">Neurotransmitter-gated ion-channel ligand-binding domain-containing protein</fullName>
    </recommendedName>
</protein>
<feature type="region of interest" description="Disordered" evidence="16">
    <location>
        <begin position="467"/>
        <end position="489"/>
    </location>
</feature>
<comment type="caution">
    <text evidence="19">The sequence shown here is derived from an EMBL/GenBank/DDBJ whole genome shotgun (WGS) entry which is preliminary data.</text>
</comment>
<dbReference type="CDD" id="cd18997">
    <property type="entry name" value="LGIC_ECD_nAChR"/>
    <property type="match status" value="1"/>
</dbReference>
<dbReference type="PANTHER" id="PTHR18945">
    <property type="entry name" value="NEUROTRANSMITTER GATED ION CHANNEL"/>
    <property type="match status" value="1"/>
</dbReference>
<dbReference type="GO" id="GO:0004888">
    <property type="term" value="F:transmembrane signaling receptor activity"/>
    <property type="evidence" value="ECO:0007669"/>
    <property type="project" value="InterPro"/>
</dbReference>
<keyword evidence="4 15" id="KW-0812">Transmembrane</keyword>
<evidence type="ECO:0000256" key="9">
    <source>
        <dbReference type="ARBA" id="ARBA00023157"/>
    </source>
</evidence>
<dbReference type="AlphaFoldDB" id="A0A3S1AA16"/>
<dbReference type="GO" id="GO:0045211">
    <property type="term" value="C:postsynaptic membrane"/>
    <property type="evidence" value="ECO:0007669"/>
    <property type="project" value="InterPro"/>
</dbReference>
<proteinExistence type="inferred from homology"/>
<dbReference type="OrthoDB" id="5975154at2759"/>
<evidence type="ECO:0000256" key="2">
    <source>
        <dbReference type="ARBA" id="ARBA00022448"/>
    </source>
</evidence>
<dbReference type="InterPro" id="IPR006029">
    <property type="entry name" value="Neurotrans-gated_channel_TM"/>
</dbReference>
<feature type="transmembrane region" description="Helical" evidence="15">
    <location>
        <begin position="614"/>
        <end position="636"/>
    </location>
</feature>
<evidence type="ECO:0000256" key="11">
    <source>
        <dbReference type="ARBA" id="ARBA00023180"/>
    </source>
</evidence>
<dbReference type="CDD" id="cd19051">
    <property type="entry name" value="LGIC_TM_cation"/>
    <property type="match status" value="1"/>
</dbReference>
<keyword evidence="2 15" id="KW-0813">Transport</keyword>
<evidence type="ECO:0000256" key="3">
    <source>
        <dbReference type="ARBA" id="ARBA00022475"/>
    </source>
</evidence>
<dbReference type="SUPFAM" id="SSF90112">
    <property type="entry name" value="Neurotransmitter-gated ion-channel transmembrane pore"/>
    <property type="match status" value="1"/>
</dbReference>
<keyword evidence="9" id="KW-1015">Disulfide bond</keyword>
<evidence type="ECO:0000256" key="16">
    <source>
        <dbReference type="SAM" id="MobiDB-lite"/>
    </source>
</evidence>
<dbReference type="InterPro" id="IPR006201">
    <property type="entry name" value="Neur_channel"/>
</dbReference>
<feature type="transmembrane region" description="Helical" evidence="15">
    <location>
        <begin position="251"/>
        <end position="276"/>
    </location>
</feature>
<keyword evidence="3" id="KW-1003">Cell membrane</keyword>
<dbReference type="InterPro" id="IPR006202">
    <property type="entry name" value="Neur_chan_lig-bd"/>
</dbReference>
<keyword evidence="11" id="KW-0325">Glycoprotein</keyword>
<keyword evidence="15" id="KW-0732">Signal</keyword>
<dbReference type="Pfam" id="PF02931">
    <property type="entry name" value="Neur_chan_LBD"/>
    <property type="match status" value="1"/>
</dbReference>
<accession>A0A3S1AA16</accession>
<evidence type="ECO:0000256" key="12">
    <source>
        <dbReference type="ARBA" id="ARBA00023286"/>
    </source>
</evidence>
<keyword evidence="13 15" id="KW-0407">Ion channel</keyword>
<dbReference type="Pfam" id="PF02932">
    <property type="entry name" value="Neur_chan_memb"/>
    <property type="match status" value="1"/>
</dbReference>
<feature type="signal peptide" evidence="15">
    <location>
        <begin position="1"/>
        <end position="23"/>
    </location>
</feature>
<evidence type="ECO:0000256" key="8">
    <source>
        <dbReference type="ARBA" id="ARBA00023136"/>
    </source>
</evidence>
<evidence type="ECO:0000256" key="4">
    <source>
        <dbReference type="ARBA" id="ARBA00022692"/>
    </source>
</evidence>
<gene>
    <name evidence="19" type="ORF">EGW08_005785</name>
</gene>
<evidence type="ECO:0000256" key="14">
    <source>
        <dbReference type="ARBA" id="ARBA00034099"/>
    </source>
</evidence>
<sequence>MDICYWMIWFGVAFSTVVEMANASQNYHYYYRNNKDVSGVMLTDEQRLLRDLTRNYDPAVRPVFDAKTPVVIKLGITLTQVIDVDEKNQVLTTNIWLDQEWHDEQLIWNMSDYNNITILRVPCDFIWLPDIVLYNSVDNHNKGYMKSLAMVHDDGNVFWPPIVRMRSSCKMDITYFPFDDQLCGLKLGSWAYDGFQVDVTNRSDNVDLSNYVDNGEWELLGTKVIRRVKYYTCCPQPYIDVTFYILIRRRVLYYFLNVIIPCMMLSSLSLTGFLLPPESGEKVTLGLTVLLAFSVFMLLVAENMPPTSEYIPLIGIYLTVIMAMSALSVAVSVFVLNCHHRGTSMRRPPGCVRGFCCFVARVLRMRLMHIKAVDRRGHSYVTTAKSPGRSSRNPRQTVNSSIASVSRGRKPLCCMSSSSDTSKVDTYTSSGGSSKNLISRQNNGIQHRHRLNDDGRNNASIFHQSSDICGVDSDGGDENSTPRLTSGSARSCQLLTDDATSTAPLHRTPAACSVPSSPTRSCCPPPPPPPISPHQLSPNPDCNWCADFRETGEFSGLGQQPSTESNNGGEGRKTHMEAQILYYLRAVLETFDKGQGERIAVLEWQEVARVLDKFFFWLFVLITSLTTIFLLLLSPITKEVEFPAE</sequence>
<dbReference type="InterPro" id="IPR036719">
    <property type="entry name" value="Neuro-gated_channel_TM_sf"/>
</dbReference>
<dbReference type="InterPro" id="IPR002394">
    <property type="entry name" value="Nicotinic_acetylcholine_rcpt"/>
</dbReference>
<dbReference type="FunFam" id="2.70.170.10:FF:000016">
    <property type="entry name" value="Nicotinic acetylcholine receptor subunit"/>
    <property type="match status" value="1"/>
</dbReference>